<dbReference type="Proteomes" id="UP000054383">
    <property type="component" value="Unassembled WGS sequence"/>
</dbReference>
<dbReference type="PANTHER" id="PTHR37450:SF1">
    <property type="entry name" value="CIPC PROTEIN"/>
    <property type="match status" value="1"/>
</dbReference>
<dbReference type="OMA" id="GEPPSHE"/>
<dbReference type="STRING" id="28573.A0A0U1M0C3"/>
<feature type="compositionally biased region" description="Polar residues" evidence="1">
    <location>
        <begin position="10"/>
        <end position="20"/>
    </location>
</feature>
<feature type="region of interest" description="Disordered" evidence="1">
    <location>
        <begin position="1"/>
        <end position="25"/>
    </location>
</feature>
<proteinExistence type="predicted"/>
<dbReference type="AlphaFoldDB" id="A0A0U1M0C3"/>
<evidence type="ECO:0000313" key="2">
    <source>
        <dbReference type="EMBL" id="CRG88998.1"/>
    </source>
</evidence>
<protein>
    <recommendedName>
        <fullName evidence="4">CipC protein</fullName>
    </recommendedName>
</protein>
<reference evidence="2 3" key="1">
    <citation type="submission" date="2015-04" db="EMBL/GenBank/DDBJ databases">
        <authorList>
            <person name="Syromyatnikov M.Y."/>
            <person name="Popov V.N."/>
        </authorList>
    </citation>
    <scope>NUCLEOTIDE SEQUENCE [LARGE SCALE GENOMIC DNA]</scope>
    <source>
        <strain evidence="2">WF-38-12</strain>
    </source>
</reference>
<dbReference type="OrthoDB" id="9895617at2759"/>
<dbReference type="Pfam" id="PF12585">
    <property type="entry name" value="DUF3759"/>
    <property type="match status" value="1"/>
</dbReference>
<dbReference type="EMBL" id="CVMT01000005">
    <property type="protein sequence ID" value="CRG88998.1"/>
    <property type="molecule type" value="Genomic_DNA"/>
</dbReference>
<sequence>MGWFDDDSQQRQSYETWNSSEPKEHDASLVHELIAGAASYEAAKAYENHVAENGQPDSHAKAKEIMAGFAGAFVDREVETRGLDFIDREKAKYQARQHIEDVPADRVGY</sequence>
<name>A0A0U1M0C3_TALIS</name>
<evidence type="ECO:0008006" key="4">
    <source>
        <dbReference type="Google" id="ProtNLM"/>
    </source>
</evidence>
<organism evidence="2 3">
    <name type="scientific">Talaromyces islandicus</name>
    <name type="common">Penicillium islandicum</name>
    <dbReference type="NCBI Taxonomy" id="28573"/>
    <lineage>
        <taxon>Eukaryota</taxon>
        <taxon>Fungi</taxon>
        <taxon>Dikarya</taxon>
        <taxon>Ascomycota</taxon>
        <taxon>Pezizomycotina</taxon>
        <taxon>Eurotiomycetes</taxon>
        <taxon>Eurotiomycetidae</taxon>
        <taxon>Eurotiales</taxon>
        <taxon>Trichocomaceae</taxon>
        <taxon>Talaromyces</taxon>
        <taxon>Talaromyces sect. Islandici</taxon>
    </lineage>
</organism>
<evidence type="ECO:0000256" key="1">
    <source>
        <dbReference type="SAM" id="MobiDB-lite"/>
    </source>
</evidence>
<accession>A0A0U1M0C3</accession>
<dbReference type="PANTHER" id="PTHR37450">
    <property type="entry name" value="CIPC PROTEIN"/>
    <property type="match status" value="1"/>
</dbReference>
<dbReference type="InterPro" id="IPR022234">
    <property type="entry name" value="DUF3759"/>
</dbReference>
<keyword evidence="3" id="KW-1185">Reference proteome</keyword>
<gene>
    <name evidence="2" type="ORF">PISL3812_06033</name>
</gene>
<evidence type="ECO:0000313" key="3">
    <source>
        <dbReference type="Proteomes" id="UP000054383"/>
    </source>
</evidence>